<feature type="transmembrane region" description="Helical" evidence="1">
    <location>
        <begin position="20"/>
        <end position="37"/>
    </location>
</feature>
<name>A0ABD3JGH9_EUCGL</name>
<dbReference type="InterPro" id="IPR019141">
    <property type="entry name" value="DUF2045"/>
</dbReference>
<keyword evidence="1" id="KW-0812">Transmembrane</keyword>
<dbReference type="EMBL" id="JBJKBG010000008">
    <property type="protein sequence ID" value="KAL3726242.1"/>
    <property type="molecule type" value="Genomic_DNA"/>
</dbReference>
<evidence type="ECO:0008006" key="4">
    <source>
        <dbReference type="Google" id="ProtNLM"/>
    </source>
</evidence>
<evidence type="ECO:0000313" key="2">
    <source>
        <dbReference type="EMBL" id="KAL3726242.1"/>
    </source>
</evidence>
<dbReference type="PANTHER" id="PTHR21477">
    <property type="entry name" value="ZGC:172139"/>
    <property type="match status" value="1"/>
</dbReference>
<reference evidence="2 3" key="1">
    <citation type="submission" date="2024-11" db="EMBL/GenBank/DDBJ databases">
        <title>Chromosome-level genome assembly of Eucalyptus globulus Labill. provides insights into its genome evolution.</title>
        <authorList>
            <person name="Li X."/>
        </authorList>
    </citation>
    <scope>NUCLEOTIDE SEQUENCE [LARGE SCALE GENOMIC DNA]</scope>
    <source>
        <strain evidence="2">CL2024</strain>
        <tissue evidence="2">Fresh tender leaves</tissue>
    </source>
</reference>
<gene>
    <name evidence="2" type="ORF">ACJRO7_031171</name>
</gene>
<dbReference type="Proteomes" id="UP001634007">
    <property type="component" value="Unassembled WGS sequence"/>
</dbReference>
<proteinExistence type="predicted"/>
<keyword evidence="3" id="KW-1185">Reference proteome</keyword>
<sequence>MDVRLVKSGIDFAGRRKRWILAAAALAFSGYGAYRVYNSPSVARKRRRLLKLVGALVSLAEAVSESTETIALVSKDLKEFLRSDSDEVPNSLKQISKIAKSAEFSESITEVSRALTVGALRGYKSESKDNVNGNGGVLGFTDHVLDKLFTPAGSGFVSVVVGSLARNLVMAIFMDRRSSLQSETEGSSVPGWLNVLCDDRVKDLVGDCIQQFVSTAVTIFLEKTMDINTYDELFSGMTNPKHEKKVREMLVSVCNGAVETLVKTSHQVLKSSRSNANSYSVSPCLAVEGSKGLRFTGVDWKQGVLSHKSLRDSYGPPKNSGWVDKVSSTLAVPSNRRLVLDVTGRVTFETVRSLLEYLMEKLHDGVRQSVNAVHDEVVDRGIEVVRYATAKSSIITTLCLSLCLHILDGAAILAPF</sequence>
<dbReference type="PANTHER" id="PTHR21477:SF12">
    <property type="entry name" value="PROTEIN PHLOEM PROTEIN 2-LIKE A10"/>
    <property type="match status" value="1"/>
</dbReference>
<protein>
    <recommendedName>
        <fullName evidence="4">Protein PHLOEM PROTEIN 2-LIKE A10</fullName>
    </recommendedName>
</protein>
<dbReference type="AlphaFoldDB" id="A0ABD3JGH9"/>
<accession>A0ABD3JGH9</accession>
<keyword evidence="1" id="KW-0472">Membrane</keyword>
<keyword evidence="1" id="KW-1133">Transmembrane helix</keyword>
<evidence type="ECO:0000256" key="1">
    <source>
        <dbReference type="SAM" id="Phobius"/>
    </source>
</evidence>
<comment type="caution">
    <text evidence="2">The sequence shown here is derived from an EMBL/GenBank/DDBJ whole genome shotgun (WGS) entry which is preliminary data.</text>
</comment>
<evidence type="ECO:0000313" key="3">
    <source>
        <dbReference type="Proteomes" id="UP001634007"/>
    </source>
</evidence>
<organism evidence="2 3">
    <name type="scientific">Eucalyptus globulus</name>
    <name type="common">Tasmanian blue gum</name>
    <dbReference type="NCBI Taxonomy" id="34317"/>
    <lineage>
        <taxon>Eukaryota</taxon>
        <taxon>Viridiplantae</taxon>
        <taxon>Streptophyta</taxon>
        <taxon>Embryophyta</taxon>
        <taxon>Tracheophyta</taxon>
        <taxon>Spermatophyta</taxon>
        <taxon>Magnoliopsida</taxon>
        <taxon>eudicotyledons</taxon>
        <taxon>Gunneridae</taxon>
        <taxon>Pentapetalae</taxon>
        <taxon>rosids</taxon>
        <taxon>malvids</taxon>
        <taxon>Myrtales</taxon>
        <taxon>Myrtaceae</taxon>
        <taxon>Myrtoideae</taxon>
        <taxon>Eucalypteae</taxon>
        <taxon>Eucalyptus</taxon>
    </lineage>
</organism>